<protein>
    <recommendedName>
        <fullName evidence="6">Aldehyde dehydrogenase domain-containing protein</fullName>
    </recommendedName>
</protein>
<comment type="similarity">
    <text evidence="1 5">Belongs to the aldehyde dehydrogenase family.</text>
</comment>
<keyword evidence="8" id="KW-1185">Reference proteome</keyword>
<sequence>MAPSLLRAALPSLAEINLERPLLIDGEWRAPLEPAGFCDVVDAATEETVASVPSAGPADVAAAVAAARRAHERGVWARTPGAERAVVLRRVAALVAERKDALAAVESVMGKPLAESKWDVDDVAACFEYYAELAVQLDARQGTPLELPDADYRATLRYEPVGVAAAIVPWNYPLLMAAWKVAPALAAGCCLVLKPSELTPLSALHLAAIASEAGVPAGVFNVICGAAAVGAALCVHPGVDKVAFTGSQAAGTKVMGAAAEGVKNVSLELGGKSAIIVFDDVDIDKAVEWVMFGCFWTNGQICSSTSRLLLHEAVAARFLPRLVEATKAIPLCEPLKPQWAEATGVLGPLVSRAQHQKVSRLVYEATADGAECLTGGKRPWSRSKGFYYEPTILRVDPSRHEIWRTEVFGPVLSVATFSTEAEAIKLANDTSFGLAAAVLSADEGRCARVANSMEAGIVWINCSQPCFVQAPWGGFKRSGIGRELGQWGLDNYLEVKQVTSYVSNNPLGWYTMPSKL</sequence>
<dbReference type="InterPro" id="IPR016161">
    <property type="entry name" value="Ald_DH/histidinol_DH"/>
</dbReference>
<organism evidence="7 8">
    <name type="scientific">Prymnesium parvum</name>
    <name type="common">Toxic golden alga</name>
    <dbReference type="NCBI Taxonomy" id="97485"/>
    <lineage>
        <taxon>Eukaryota</taxon>
        <taxon>Haptista</taxon>
        <taxon>Haptophyta</taxon>
        <taxon>Prymnesiophyceae</taxon>
        <taxon>Prymnesiales</taxon>
        <taxon>Prymnesiaceae</taxon>
        <taxon>Prymnesium</taxon>
    </lineage>
</organism>
<gene>
    <name evidence="7" type="ORF">AB1Y20_009029</name>
</gene>
<evidence type="ECO:0000256" key="5">
    <source>
        <dbReference type="RuleBase" id="RU003345"/>
    </source>
</evidence>
<dbReference type="Gene3D" id="3.40.605.10">
    <property type="entry name" value="Aldehyde Dehydrogenase, Chain A, domain 1"/>
    <property type="match status" value="1"/>
</dbReference>
<dbReference type="Gene3D" id="3.40.309.10">
    <property type="entry name" value="Aldehyde Dehydrogenase, Chain A, domain 2"/>
    <property type="match status" value="1"/>
</dbReference>
<dbReference type="Pfam" id="PF00171">
    <property type="entry name" value="Aldedh"/>
    <property type="match status" value="1"/>
</dbReference>
<keyword evidence="3" id="KW-0520">NAD</keyword>
<dbReference type="GO" id="GO:0016620">
    <property type="term" value="F:oxidoreductase activity, acting on the aldehyde or oxo group of donors, NAD or NADP as acceptor"/>
    <property type="evidence" value="ECO:0007669"/>
    <property type="project" value="InterPro"/>
</dbReference>
<dbReference type="InterPro" id="IPR029510">
    <property type="entry name" value="Ald_DH_CS_GLU"/>
</dbReference>
<evidence type="ECO:0000256" key="1">
    <source>
        <dbReference type="ARBA" id="ARBA00009986"/>
    </source>
</evidence>
<proteinExistence type="inferred from homology"/>
<dbReference type="Proteomes" id="UP001515480">
    <property type="component" value="Unassembled WGS sequence"/>
</dbReference>
<dbReference type="SUPFAM" id="SSF53720">
    <property type="entry name" value="ALDH-like"/>
    <property type="match status" value="1"/>
</dbReference>
<accession>A0AB34JZK6</accession>
<dbReference type="PANTHER" id="PTHR43860:SF2">
    <property type="entry name" value="BETAINE ALDEHYDE DEHYDROGENASE-RELATED"/>
    <property type="match status" value="1"/>
</dbReference>
<feature type="domain" description="Aldehyde dehydrogenase" evidence="6">
    <location>
        <begin position="38"/>
        <end position="498"/>
    </location>
</feature>
<reference evidence="7 8" key="1">
    <citation type="journal article" date="2024" name="Science">
        <title>Giant polyketide synthase enzymes in the biosynthesis of giant marine polyether toxins.</title>
        <authorList>
            <person name="Fallon T.R."/>
            <person name="Shende V.V."/>
            <person name="Wierzbicki I.H."/>
            <person name="Pendleton A.L."/>
            <person name="Watervoot N.F."/>
            <person name="Auber R.P."/>
            <person name="Gonzalez D.J."/>
            <person name="Wisecaver J.H."/>
            <person name="Moore B.S."/>
        </authorList>
    </citation>
    <scope>NUCLEOTIDE SEQUENCE [LARGE SCALE GENOMIC DNA]</scope>
    <source>
        <strain evidence="7 8">12B1</strain>
    </source>
</reference>
<keyword evidence="2 5" id="KW-0560">Oxidoreductase</keyword>
<dbReference type="InterPro" id="IPR016162">
    <property type="entry name" value="Ald_DH_N"/>
</dbReference>
<evidence type="ECO:0000256" key="3">
    <source>
        <dbReference type="ARBA" id="ARBA00023027"/>
    </source>
</evidence>
<feature type="active site" evidence="4">
    <location>
        <position position="268"/>
    </location>
</feature>
<dbReference type="FunFam" id="3.40.605.10:FF:000007">
    <property type="entry name" value="NAD/NADP-dependent betaine aldehyde dehydrogenase"/>
    <property type="match status" value="1"/>
</dbReference>
<dbReference type="FunFam" id="3.40.309.10:FF:000012">
    <property type="entry name" value="Betaine aldehyde dehydrogenase"/>
    <property type="match status" value="1"/>
</dbReference>
<dbReference type="InterPro" id="IPR015590">
    <property type="entry name" value="Aldehyde_DH_dom"/>
</dbReference>
<comment type="caution">
    <text evidence="7">The sequence shown here is derived from an EMBL/GenBank/DDBJ whole genome shotgun (WGS) entry which is preliminary data.</text>
</comment>
<evidence type="ECO:0000313" key="8">
    <source>
        <dbReference type="Proteomes" id="UP001515480"/>
    </source>
</evidence>
<dbReference type="EMBL" id="JBGBPQ010000002">
    <property type="protein sequence ID" value="KAL1527643.1"/>
    <property type="molecule type" value="Genomic_DNA"/>
</dbReference>
<dbReference type="PANTHER" id="PTHR43860">
    <property type="entry name" value="BETAINE ALDEHYDE DEHYDROGENASE"/>
    <property type="match status" value="1"/>
</dbReference>
<dbReference type="InterPro" id="IPR016163">
    <property type="entry name" value="Ald_DH_C"/>
</dbReference>
<dbReference type="PROSITE" id="PS00687">
    <property type="entry name" value="ALDEHYDE_DEHYDR_GLU"/>
    <property type="match status" value="1"/>
</dbReference>
<name>A0AB34JZK6_PRYPA</name>
<evidence type="ECO:0000256" key="4">
    <source>
        <dbReference type="PROSITE-ProRule" id="PRU10007"/>
    </source>
</evidence>
<evidence type="ECO:0000259" key="6">
    <source>
        <dbReference type="Pfam" id="PF00171"/>
    </source>
</evidence>
<evidence type="ECO:0000256" key="2">
    <source>
        <dbReference type="ARBA" id="ARBA00023002"/>
    </source>
</evidence>
<dbReference type="AlphaFoldDB" id="A0AB34JZK6"/>
<evidence type="ECO:0000313" key="7">
    <source>
        <dbReference type="EMBL" id="KAL1527643.1"/>
    </source>
</evidence>